<evidence type="ECO:0000256" key="4">
    <source>
        <dbReference type="RuleBase" id="RU362116"/>
    </source>
</evidence>
<protein>
    <recommendedName>
        <fullName evidence="4">Flagellar hook protein FlgE</fullName>
    </recommendedName>
</protein>
<evidence type="ECO:0000259" key="6">
    <source>
        <dbReference type="Pfam" id="PF06429"/>
    </source>
</evidence>
<comment type="caution">
    <text evidence="8">The sequence shown here is derived from an EMBL/GenBank/DDBJ whole genome shotgun (WGS) entry which is preliminary data.</text>
</comment>
<evidence type="ECO:0000259" key="7">
    <source>
        <dbReference type="Pfam" id="PF22692"/>
    </source>
</evidence>
<dbReference type="InterPro" id="IPR053967">
    <property type="entry name" value="LlgE_F_G-like_D1"/>
</dbReference>
<feature type="domain" description="Flagellar basal body rod protein N-terminal" evidence="5">
    <location>
        <begin position="5"/>
        <end position="35"/>
    </location>
</feature>
<proteinExistence type="inferred from homology"/>
<keyword evidence="9" id="KW-1185">Reference proteome</keyword>
<feature type="domain" description="Flagellar hook protein FlgE/F/G-like D1" evidence="7">
    <location>
        <begin position="87"/>
        <end position="176"/>
    </location>
</feature>
<evidence type="ECO:0000256" key="2">
    <source>
        <dbReference type="ARBA" id="ARBA00009677"/>
    </source>
</evidence>
<dbReference type="GO" id="GO:0071978">
    <property type="term" value="P:bacterial-type flagellum-dependent swarming motility"/>
    <property type="evidence" value="ECO:0007669"/>
    <property type="project" value="TreeGrafter"/>
</dbReference>
<dbReference type="OrthoDB" id="9804559at2"/>
<organism evidence="8 9">
    <name type="scientific">Exobacillus caeni</name>
    <dbReference type="NCBI Taxonomy" id="2574798"/>
    <lineage>
        <taxon>Bacteria</taxon>
        <taxon>Bacillati</taxon>
        <taxon>Bacillota</taxon>
        <taxon>Bacilli</taxon>
        <taxon>Bacillales</taxon>
        <taxon>Guptibacillaceae</taxon>
        <taxon>Exobacillus</taxon>
    </lineage>
</organism>
<comment type="subcellular location">
    <subcellularLocation>
        <location evidence="1 4">Bacterial flagellum basal body</location>
    </subcellularLocation>
</comment>
<keyword evidence="8" id="KW-0966">Cell projection</keyword>
<dbReference type="InterPro" id="IPR001444">
    <property type="entry name" value="Flag_bb_rod_N"/>
</dbReference>
<comment type="similarity">
    <text evidence="2 4">Belongs to the flagella basal body rod proteins family.</text>
</comment>
<dbReference type="GO" id="GO:0009425">
    <property type="term" value="C:bacterial-type flagellum basal body"/>
    <property type="evidence" value="ECO:0007669"/>
    <property type="project" value="UniProtKB-SubCell"/>
</dbReference>
<keyword evidence="8" id="KW-0969">Cilium</keyword>
<dbReference type="Pfam" id="PF00460">
    <property type="entry name" value="Flg_bb_rod"/>
    <property type="match status" value="1"/>
</dbReference>
<dbReference type="InterPro" id="IPR010930">
    <property type="entry name" value="Flg_bb/hook_C_dom"/>
</dbReference>
<sequence>MLKSMYSGVTGMRGFQTKLDTIGNNIANVNTVGYKKSRVMFQDLLSQNMGGGGVNPKQVGLGSANSSIDVLHNPGSPMATGVSTDLAIDGKGFFLIKHTDGRELLTKGGNFYLDQNRVLKNSQGFEVMGYKMDPQLDANGNPVVDAAGNPQFTTDKTQRVNIDVPLNFTVNAKGQVIDLDTKQPVFALAVSAPSNPSGLNKIGGSTYEMTAQANPNGALDDNTADAIGVQINSGQLEMSNVDLTEEFTEMIVAQRGFQANSKIITTSDEILQEIVNLKR</sequence>
<dbReference type="AlphaFoldDB" id="A0A5R9F4R6"/>
<dbReference type="GO" id="GO:0009424">
    <property type="term" value="C:bacterial-type flagellum hook"/>
    <property type="evidence" value="ECO:0007669"/>
    <property type="project" value="TreeGrafter"/>
</dbReference>
<dbReference type="PANTHER" id="PTHR30435:SF1">
    <property type="entry name" value="FLAGELLAR HOOK PROTEIN FLGE"/>
    <property type="match status" value="1"/>
</dbReference>
<evidence type="ECO:0000256" key="1">
    <source>
        <dbReference type="ARBA" id="ARBA00004117"/>
    </source>
</evidence>
<dbReference type="Pfam" id="PF06429">
    <property type="entry name" value="Flg_bbr_C"/>
    <property type="match status" value="1"/>
</dbReference>
<reference evidence="8 9" key="1">
    <citation type="submission" date="2019-04" db="EMBL/GenBank/DDBJ databases">
        <title>Bacillus caeni sp. nov., a bacterium isolated from mangrove sediment.</title>
        <authorList>
            <person name="Huang H."/>
            <person name="Mo K."/>
            <person name="Hu Y."/>
        </authorList>
    </citation>
    <scope>NUCLEOTIDE SEQUENCE [LARGE SCALE GENOMIC DNA]</scope>
    <source>
        <strain evidence="8 9">HB172195</strain>
    </source>
</reference>
<dbReference type="Pfam" id="PF22692">
    <property type="entry name" value="LlgE_F_G_D1"/>
    <property type="match status" value="1"/>
</dbReference>
<name>A0A5R9F4R6_9BACL</name>
<dbReference type="GO" id="GO:0005829">
    <property type="term" value="C:cytosol"/>
    <property type="evidence" value="ECO:0007669"/>
    <property type="project" value="TreeGrafter"/>
</dbReference>
<feature type="domain" description="Flagellar basal-body/hook protein C-terminal" evidence="6">
    <location>
        <begin position="233"/>
        <end position="277"/>
    </location>
</feature>
<evidence type="ECO:0000259" key="5">
    <source>
        <dbReference type="Pfam" id="PF00460"/>
    </source>
</evidence>
<dbReference type="NCBIfam" id="TIGR03506">
    <property type="entry name" value="FlgEFG_subfam"/>
    <property type="match status" value="1"/>
</dbReference>
<evidence type="ECO:0000256" key="3">
    <source>
        <dbReference type="ARBA" id="ARBA00023143"/>
    </source>
</evidence>
<keyword evidence="8" id="KW-0282">Flagellum</keyword>
<accession>A0A5R9F4R6</accession>
<gene>
    <name evidence="8" type="ORF">FCL54_14040</name>
</gene>
<dbReference type="RefSeq" id="WP_138127340.1">
    <property type="nucleotide sequence ID" value="NZ_SWLG01000009.1"/>
</dbReference>
<dbReference type="Proteomes" id="UP000308230">
    <property type="component" value="Unassembled WGS sequence"/>
</dbReference>
<dbReference type="EMBL" id="SWLG01000009">
    <property type="protein sequence ID" value="TLS36638.1"/>
    <property type="molecule type" value="Genomic_DNA"/>
</dbReference>
<evidence type="ECO:0000313" key="8">
    <source>
        <dbReference type="EMBL" id="TLS36638.1"/>
    </source>
</evidence>
<comment type="function">
    <text evidence="4">A flexible structure which links the flagellar filament to the drive apparatus in the basal body.</text>
</comment>
<dbReference type="PANTHER" id="PTHR30435">
    <property type="entry name" value="FLAGELLAR PROTEIN"/>
    <property type="match status" value="1"/>
</dbReference>
<dbReference type="InterPro" id="IPR037925">
    <property type="entry name" value="FlgE/F/G-like"/>
</dbReference>
<keyword evidence="3 4" id="KW-0975">Bacterial flagellum</keyword>
<dbReference type="InterPro" id="IPR020013">
    <property type="entry name" value="Flagellar_FlgE/F/G"/>
</dbReference>
<evidence type="ECO:0000313" key="9">
    <source>
        <dbReference type="Proteomes" id="UP000308230"/>
    </source>
</evidence>
<dbReference type="SUPFAM" id="SSF117143">
    <property type="entry name" value="Flagellar hook protein flgE"/>
    <property type="match status" value="1"/>
</dbReference>